<feature type="region of interest" description="Disordered" evidence="1">
    <location>
        <begin position="1"/>
        <end position="34"/>
    </location>
</feature>
<gene>
    <name evidence="2" type="ORF">CEUTPL_LOCUS3409</name>
</gene>
<reference evidence="2" key="1">
    <citation type="submission" date="2022-01" db="EMBL/GenBank/DDBJ databases">
        <authorList>
            <person name="King R."/>
        </authorList>
    </citation>
    <scope>NUCLEOTIDE SEQUENCE</scope>
</reference>
<evidence type="ECO:0000256" key="1">
    <source>
        <dbReference type="SAM" id="MobiDB-lite"/>
    </source>
</evidence>
<feature type="region of interest" description="Disordered" evidence="1">
    <location>
        <begin position="67"/>
        <end position="117"/>
    </location>
</feature>
<organism evidence="2 3">
    <name type="scientific">Ceutorhynchus assimilis</name>
    <name type="common">cabbage seed weevil</name>
    <dbReference type="NCBI Taxonomy" id="467358"/>
    <lineage>
        <taxon>Eukaryota</taxon>
        <taxon>Metazoa</taxon>
        <taxon>Ecdysozoa</taxon>
        <taxon>Arthropoda</taxon>
        <taxon>Hexapoda</taxon>
        <taxon>Insecta</taxon>
        <taxon>Pterygota</taxon>
        <taxon>Neoptera</taxon>
        <taxon>Endopterygota</taxon>
        <taxon>Coleoptera</taxon>
        <taxon>Polyphaga</taxon>
        <taxon>Cucujiformia</taxon>
        <taxon>Curculionidae</taxon>
        <taxon>Ceutorhynchinae</taxon>
        <taxon>Ceutorhynchus</taxon>
    </lineage>
</organism>
<protein>
    <submittedName>
        <fullName evidence="2">Uncharacterized protein</fullName>
    </submittedName>
</protein>
<proteinExistence type="predicted"/>
<dbReference type="Proteomes" id="UP001152799">
    <property type="component" value="Chromosome 12"/>
</dbReference>
<evidence type="ECO:0000313" key="2">
    <source>
        <dbReference type="EMBL" id="CAG9762734.1"/>
    </source>
</evidence>
<accession>A0A9N9MIW8</accession>
<sequence length="152" mass="16993">MSAEQDPDALASMLRKTTLKSSSSPPVHQPPFSYFSENLVGQETPKTPPPIRHTPIFDPETTLMLSLSPPGQKPQCSRFSRRYVPPDGSQTIFDAKGRAPRPILGNKQEPEPLEDEASRWKVLGPEWKVVGFGREIRKQNTCLPNNEEASKK</sequence>
<evidence type="ECO:0000313" key="3">
    <source>
        <dbReference type="Proteomes" id="UP001152799"/>
    </source>
</evidence>
<name>A0A9N9MIW8_9CUCU</name>
<dbReference type="EMBL" id="OU892288">
    <property type="protein sequence ID" value="CAG9762734.1"/>
    <property type="molecule type" value="Genomic_DNA"/>
</dbReference>
<keyword evidence="3" id="KW-1185">Reference proteome</keyword>
<dbReference type="AlphaFoldDB" id="A0A9N9MIW8"/>